<organism evidence="6 7">
    <name type="scientific">Acanthopleuribacter pedis</name>
    <dbReference type="NCBI Taxonomy" id="442870"/>
    <lineage>
        <taxon>Bacteria</taxon>
        <taxon>Pseudomonadati</taxon>
        <taxon>Acidobacteriota</taxon>
        <taxon>Holophagae</taxon>
        <taxon>Acanthopleuribacterales</taxon>
        <taxon>Acanthopleuribacteraceae</taxon>
        <taxon>Acanthopleuribacter</taxon>
    </lineage>
</organism>
<comment type="cofactor">
    <cofactor evidence="1">
        <name>FAD</name>
        <dbReference type="ChEBI" id="CHEBI:57692"/>
    </cofactor>
</comment>
<gene>
    <name evidence="6" type="ORF">J3U88_01500</name>
</gene>
<evidence type="ECO:0000256" key="3">
    <source>
        <dbReference type="ARBA" id="ARBA00022630"/>
    </source>
</evidence>
<dbReference type="AlphaFoldDB" id="A0A8J7Q0R9"/>
<evidence type="ECO:0000259" key="5">
    <source>
        <dbReference type="Pfam" id="PF07992"/>
    </source>
</evidence>
<keyword evidence="7" id="KW-1185">Reference proteome</keyword>
<name>A0A8J7Q0R9_9BACT</name>
<keyword evidence="4" id="KW-0274">FAD</keyword>
<comment type="caution">
    <text evidence="6">The sequence shown here is derived from an EMBL/GenBank/DDBJ whole genome shotgun (WGS) entry which is preliminary data.</text>
</comment>
<evidence type="ECO:0000256" key="2">
    <source>
        <dbReference type="ARBA" id="ARBA00006442"/>
    </source>
</evidence>
<dbReference type="InterPro" id="IPR023753">
    <property type="entry name" value="FAD/NAD-binding_dom"/>
</dbReference>
<protein>
    <submittedName>
        <fullName evidence="6">NAD(P)/FAD-dependent oxidoreductase</fullName>
    </submittedName>
</protein>
<dbReference type="EMBL" id="JAFREP010000001">
    <property type="protein sequence ID" value="MBO1317115.1"/>
    <property type="molecule type" value="Genomic_DNA"/>
</dbReference>
<evidence type="ECO:0000256" key="4">
    <source>
        <dbReference type="ARBA" id="ARBA00022827"/>
    </source>
</evidence>
<dbReference type="InterPro" id="IPR050260">
    <property type="entry name" value="FAD-bd_OxRdtase"/>
</dbReference>
<dbReference type="GO" id="GO:0016491">
    <property type="term" value="F:oxidoreductase activity"/>
    <property type="evidence" value="ECO:0007669"/>
    <property type="project" value="InterPro"/>
</dbReference>
<keyword evidence="3" id="KW-0285">Flavoprotein</keyword>
<accession>A0A8J7Q0R9</accession>
<dbReference type="PANTHER" id="PTHR43429">
    <property type="entry name" value="PYRIDINE NUCLEOTIDE-DISULFIDE OXIDOREDUCTASE DOMAIN-CONTAINING"/>
    <property type="match status" value="1"/>
</dbReference>
<dbReference type="Gene3D" id="3.50.50.60">
    <property type="entry name" value="FAD/NAD(P)-binding domain"/>
    <property type="match status" value="2"/>
</dbReference>
<dbReference type="Proteomes" id="UP000664417">
    <property type="component" value="Unassembled WGS sequence"/>
</dbReference>
<evidence type="ECO:0000313" key="7">
    <source>
        <dbReference type="Proteomes" id="UP000664417"/>
    </source>
</evidence>
<comment type="similarity">
    <text evidence="2">Belongs to the FAD-dependent oxidoreductase family.</text>
</comment>
<dbReference type="Pfam" id="PF07992">
    <property type="entry name" value="Pyr_redox_2"/>
    <property type="match status" value="1"/>
</dbReference>
<sequence length="440" mass="50759">MADLVIIGNGVAGTTVARHVRKHSDRDITIISSESRHFYSRPALMYLYMGHMKYDNIKPYEDWFWEKNRLDLMFDYVRHIDTDNKKLTLANTADLHYNQLVLATGSKSNYFGWPGQNLQGVQGLYSLQDLELMEDNTREAREAVVIGGGLIGIEMAEMLLTRGIKVTFLVREDRYWGNVLRREEGELIGRHVAEHHVDLRLATELDAILGDDGGRVRAIRTKSGEEIPCQFVGLTAGVHPNIDLVRDSSIQHGRGIRVNTHLETNVPDVFACGDCAEIIEGDAERGRIEPLWYTGKMQAEALAQTLVGKRTEYDRGIWFNSAKFFDIEYHTYGFVAAEPRDCEETFYWEHPDGKQCMRLVYHRDDGRLIGMNSFGIRYRHRVFERWLAENRTVAYVLTHLNEANFDPEFFKRFEREMVAAYNQTAKTPIQLKRRKVLGIF</sequence>
<dbReference type="PRINTS" id="PR00368">
    <property type="entry name" value="FADPNR"/>
</dbReference>
<dbReference type="PRINTS" id="PR00411">
    <property type="entry name" value="PNDRDTASEI"/>
</dbReference>
<dbReference type="PANTHER" id="PTHR43429:SF3">
    <property type="entry name" value="NITRITE REDUCTASE [NAD(P)H]"/>
    <property type="match status" value="1"/>
</dbReference>
<evidence type="ECO:0000256" key="1">
    <source>
        <dbReference type="ARBA" id="ARBA00001974"/>
    </source>
</evidence>
<feature type="domain" description="FAD/NAD(P)-binding" evidence="5">
    <location>
        <begin position="3"/>
        <end position="285"/>
    </location>
</feature>
<reference evidence="6" key="1">
    <citation type="submission" date="2021-03" db="EMBL/GenBank/DDBJ databases">
        <authorList>
            <person name="Wang G."/>
        </authorList>
    </citation>
    <scope>NUCLEOTIDE SEQUENCE</scope>
    <source>
        <strain evidence="6">KCTC 12899</strain>
    </source>
</reference>
<dbReference type="InterPro" id="IPR036188">
    <property type="entry name" value="FAD/NAD-bd_sf"/>
</dbReference>
<dbReference type="RefSeq" id="WP_207856348.1">
    <property type="nucleotide sequence ID" value="NZ_JAFREP010000001.1"/>
</dbReference>
<dbReference type="SUPFAM" id="SSF51905">
    <property type="entry name" value="FAD/NAD(P)-binding domain"/>
    <property type="match status" value="1"/>
</dbReference>
<proteinExistence type="inferred from homology"/>
<evidence type="ECO:0000313" key="6">
    <source>
        <dbReference type="EMBL" id="MBO1317115.1"/>
    </source>
</evidence>